<evidence type="ECO:0000313" key="10">
    <source>
        <dbReference type="EMBL" id="OLL13865.1"/>
    </source>
</evidence>
<dbReference type="InterPro" id="IPR000515">
    <property type="entry name" value="MetI-like"/>
</dbReference>
<dbReference type="GO" id="GO:0006865">
    <property type="term" value="P:amino acid transport"/>
    <property type="evidence" value="ECO:0007669"/>
    <property type="project" value="TreeGrafter"/>
</dbReference>
<keyword evidence="6 7" id="KW-0472">Membrane</keyword>
<dbReference type="EMBL" id="MSGO01000058">
    <property type="protein sequence ID" value="OLL13865.1"/>
    <property type="molecule type" value="Genomic_DNA"/>
</dbReference>
<reference evidence="10 11" key="1">
    <citation type="submission" date="2016-12" db="EMBL/GenBank/DDBJ databases">
        <title>Genomic comparison of strains in the 'Actinomyces naeslundii' group.</title>
        <authorList>
            <person name="Mughal S.R."/>
            <person name="Do T."/>
            <person name="Gilbert S.C."/>
            <person name="Witherden E.A."/>
            <person name="Didelot X."/>
            <person name="Beighton D."/>
        </authorList>
    </citation>
    <scope>NUCLEOTIDE SEQUENCE [LARGE SCALE GENOMIC DNA]</scope>
    <source>
        <strain evidence="10 11">S64C</strain>
    </source>
</reference>
<gene>
    <name evidence="10" type="ORF">BKH32_11645</name>
</gene>
<dbReference type="Pfam" id="PF00528">
    <property type="entry name" value="BPD_transp_1"/>
    <property type="match status" value="1"/>
</dbReference>
<dbReference type="GO" id="GO:0043190">
    <property type="term" value="C:ATP-binding cassette (ABC) transporter complex"/>
    <property type="evidence" value="ECO:0007669"/>
    <property type="project" value="InterPro"/>
</dbReference>
<evidence type="ECO:0000256" key="2">
    <source>
        <dbReference type="ARBA" id="ARBA00022448"/>
    </source>
</evidence>
<feature type="transmembrane region" description="Helical" evidence="7">
    <location>
        <begin position="260"/>
        <end position="286"/>
    </location>
</feature>
<comment type="caution">
    <text evidence="10">The sequence shown here is derived from an EMBL/GenBank/DDBJ whole genome shotgun (WGS) entry which is preliminary data.</text>
</comment>
<protein>
    <submittedName>
        <fullName evidence="10">ABC transporter permease</fullName>
    </submittedName>
</protein>
<dbReference type="Gene3D" id="1.10.3720.10">
    <property type="entry name" value="MetI-like"/>
    <property type="match status" value="1"/>
</dbReference>
<dbReference type="Proteomes" id="UP000185736">
    <property type="component" value="Unassembled WGS sequence"/>
</dbReference>
<evidence type="ECO:0000256" key="1">
    <source>
        <dbReference type="ARBA" id="ARBA00004651"/>
    </source>
</evidence>
<comment type="similarity">
    <text evidence="7">Belongs to the binding-protein-dependent transport system permease family.</text>
</comment>
<feature type="domain" description="ABC transmembrane type-1" evidence="9">
    <location>
        <begin position="90"/>
        <end position="283"/>
    </location>
</feature>
<feature type="transmembrane region" description="Helical" evidence="7">
    <location>
        <begin position="39"/>
        <end position="61"/>
    </location>
</feature>
<dbReference type="PROSITE" id="PS50928">
    <property type="entry name" value="ABC_TM1"/>
    <property type="match status" value="1"/>
</dbReference>
<accession>A0A1Q8HYD6</accession>
<keyword evidence="2 7" id="KW-0813">Transport</keyword>
<keyword evidence="4 7" id="KW-0812">Transmembrane</keyword>
<feature type="region of interest" description="Disordered" evidence="8">
    <location>
        <begin position="1"/>
        <end position="22"/>
    </location>
</feature>
<dbReference type="AlphaFoldDB" id="A0A1Q8HYD6"/>
<evidence type="ECO:0000313" key="11">
    <source>
        <dbReference type="Proteomes" id="UP000185736"/>
    </source>
</evidence>
<proteinExistence type="inferred from homology"/>
<dbReference type="InterPro" id="IPR035906">
    <property type="entry name" value="MetI-like_sf"/>
</dbReference>
<dbReference type="NCBIfam" id="TIGR01726">
    <property type="entry name" value="HEQRo_perm_3TM"/>
    <property type="match status" value="1"/>
</dbReference>
<dbReference type="InterPro" id="IPR010065">
    <property type="entry name" value="AA_ABC_transptr_permease_3TM"/>
</dbReference>
<feature type="transmembrane region" description="Helical" evidence="7">
    <location>
        <begin position="94"/>
        <end position="114"/>
    </location>
</feature>
<dbReference type="CDD" id="cd06261">
    <property type="entry name" value="TM_PBP2"/>
    <property type="match status" value="1"/>
</dbReference>
<dbReference type="RefSeq" id="WP_075250175.1">
    <property type="nucleotide sequence ID" value="NZ_MSGO01000058.1"/>
</dbReference>
<dbReference type="PANTHER" id="PTHR30614:SF21">
    <property type="entry name" value="AMINO ACID ABC TRANSPORTER PERMEASE"/>
    <property type="match status" value="1"/>
</dbReference>
<dbReference type="SUPFAM" id="SSF161098">
    <property type="entry name" value="MetI-like"/>
    <property type="match status" value="1"/>
</dbReference>
<keyword evidence="5 7" id="KW-1133">Transmembrane helix</keyword>
<dbReference type="GO" id="GO:0022857">
    <property type="term" value="F:transmembrane transporter activity"/>
    <property type="evidence" value="ECO:0007669"/>
    <property type="project" value="InterPro"/>
</dbReference>
<evidence type="ECO:0000256" key="4">
    <source>
        <dbReference type="ARBA" id="ARBA00022692"/>
    </source>
</evidence>
<name>A0A1Q8HYD6_9ACTO</name>
<evidence type="ECO:0000256" key="6">
    <source>
        <dbReference type="ARBA" id="ARBA00023136"/>
    </source>
</evidence>
<evidence type="ECO:0000256" key="5">
    <source>
        <dbReference type="ARBA" id="ARBA00022989"/>
    </source>
</evidence>
<comment type="subcellular location">
    <subcellularLocation>
        <location evidence="1 7">Cell membrane</location>
        <topology evidence="1 7">Multi-pass membrane protein</topology>
    </subcellularLocation>
</comment>
<organism evidence="10 11">
    <name type="scientific">Actinomyces oris</name>
    <dbReference type="NCBI Taxonomy" id="544580"/>
    <lineage>
        <taxon>Bacteria</taxon>
        <taxon>Bacillati</taxon>
        <taxon>Actinomycetota</taxon>
        <taxon>Actinomycetes</taxon>
        <taxon>Actinomycetales</taxon>
        <taxon>Actinomycetaceae</taxon>
        <taxon>Actinomyces</taxon>
    </lineage>
</organism>
<evidence type="ECO:0000256" key="8">
    <source>
        <dbReference type="SAM" id="MobiDB-lite"/>
    </source>
</evidence>
<sequence>MSEKVMTMTEPRPAKPRGKGSGATDAALLFDEPGPRGRILISIGSVFAVLAIAALVAAGLYQLSLSGQLDYPKWRYFLGQSVVSQLLEAAGTTLSLGVVAAALTFPLGIALGWLRLLDNRPVRWLVGIWIDAMRAVPMLLLVYFFQLVVPGLVGGSYFWMLTLPIVMCTSATTAEVFRSGVRALDRGQTEAAAALGMSPSLTMRLILAPQALRLMLPTLITQMVTIIKGTTLAYALAYADLLYRGAQIIGQAKKDVHLSVFFQTYVIIAVLYIIVNWSLGALARYIESRTR</sequence>
<dbReference type="PANTHER" id="PTHR30614">
    <property type="entry name" value="MEMBRANE COMPONENT OF AMINO ACID ABC TRANSPORTER"/>
    <property type="match status" value="1"/>
</dbReference>
<dbReference type="InterPro" id="IPR043429">
    <property type="entry name" value="ArtM/GltK/GlnP/TcyL/YhdX-like"/>
</dbReference>
<evidence type="ECO:0000256" key="7">
    <source>
        <dbReference type="RuleBase" id="RU363032"/>
    </source>
</evidence>
<evidence type="ECO:0000256" key="3">
    <source>
        <dbReference type="ARBA" id="ARBA00022475"/>
    </source>
</evidence>
<keyword evidence="3" id="KW-1003">Cell membrane</keyword>
<evidence type="ECO:0000259" key="9">
    <source>
        <dbReference type="PROSITE" id="PS50928"/>
    </source>
</evidence>